<dbReference type="SUPFAM" id="SSF51735">
    <property type="entry name" value="NAD(P)-binding Rossmann-fold domains"/>
    <property type="match status" value="1"/>
</dbReference>
<dbReference type="Pfam" id="PF13561">
    <property type="entry name" value="adh_short_C2"/>
    <property type="match status" value="1"/>
</dbReference>
<dbReference type="RefSeq" id="WP_099403550.1">
    <property type="nucleotide sequence ID" value="NZ_CP121464.1"/>
</dbReference>
<reference evidence="2 3" key="1">
    <citation type="submission" date="2023-04" db="EMBL/GenBank/DDBJ databases">
        <title>Nanopore sequencing of Janthinobacterium from water.</title>
        <authorList>
            <person name="Ciuchcinski K."/>
            <person name="Rokowska A."/>
            <person name="Dziewit L."/>
        </authorList>
    </citation>
    <scope>NUCLEOTIDE SEQUENCE [LARGE SCALE GENOMIC DNA]</scope>
    <source>
        <strain evidence="2 3">DEMB2</strain>
    </source>
</reference>
<proteinExistence type="inferred from homology"/>
<accession>A0ABY8HWV2</accession>
<dbReference type="Gene3D" id="3.40.50.720">
    <property type="entry name" value="NAD(P)-binding Rossmann-like Domain"/>
    <property type="match status" value="1"/>
</dbReference>
<dbReference type="PRINTS" id="PR00081">
    <property type="entry name" value="GDHRDH"/>
</dbReference>
<dbReference type="InterPro" id="IPR036291">
    <property type="entry name" value="NAD(P)-bd_dom_sf"/>
</dbReference>
<comment type="similarity">
    <text evidence="1">Belongs to the short-chain dehydrogenases/reductases (SDR) family.</text>
</comment>
<keyword evidence="3" id="KW-1185">Reference proteome</keyword>
<dbReference type="PANTHER" id="PTHR42760">
    <property type="entry name" value="SHORT-CHAIN DEHYDROGENASES/REDUCTASES FAMILY MEMBER"/>
    <property type="match status" value="1"/>
</dbReference>
<evidence type="ECO:0000313" key="3">
    <source>
        <dbReference type="Proteomes" id="UP001219584"/>
    </source>
</evidence>
<evidence type="ECO:0000256" key="1">
    <source>
        <dbReference type="ARBA" id="ARBA00006484"/>
    </source>
</evidence>
<evidence type="ECO:0000313" key="2">
    <source>
        <dbReference type="EMBL" id="WFR77072.1"/>
    </source>
</evidence>
<organism evidence="2 3">
    <name type="scientific">Janthinobacterium rivuli</name>
    <dbReference type="NCBI Taxonomy" id="2751478"/>
    <lineage>
        <taxon>Bacteria</taxon>
        <taxon>Pseudomonadati</taxon>
        <taxon>Pseudomonadota</taxon>
        <taxon>Betaproteobacteria</taxon>
        <taxon>Burkholderiales</taxon>
        <taxon>Oxalobacteraceae</taxon>
        <taxon>Janthinobacterium</taxon>
    </lineage>
</organism>
<protein>
    <submittedName>
        <fullName evidence="2">SDR family oxidoreductase</fullName>
    </submittedName>
</protein>
<dbReference type="EMBL" id="CP121464">
    <property type="protein sequence ID" value="WFR77072.1"/>
    <property type="molecule type" value="Genomic_DNA"/>
</dbReference>
<gene>
    <name evidence="2" type="ORF">P9875_15215</name>
</gene>
<dbReference type="PANTHER" id="PTHR42760:SF40">
    <property type="entry name" value="3-OXOACYL-[ACYL-CARRIER-PROTEIN] REDUCTASE, CHLOROPLASTIC"/>
    <property type="match status" value="1"/>
</dbReference>
<dbReference type="Proteomes" id="UP001219584">
    <property type="component" value="Chromosome"/>
</dbReference>
<sequence length="245" mass="26245">MRKNGAIIITGGSRGLGQAFVRDALACGHIVATCSRNETAFIRELRAADPDENRFCWRALDITNGAESKKFVKEVARRYGAISGLVNNAGYSDGQLLTMMNEELLQKLLSTNLEALIRITHFVAPYLLREGAGSIINIGSISGKRGFSGMSIYGATKSALDGFSRCLARELGERMVRVNVVAPGLIATEMADATSEVEKQKIIGLTPMGRFGTVADVVGVVRFLLSDDSAFITGQSITVDGGFTC</sequence>
<dbReference type="PRINTS" id="PR00080">
    <property type="entry name" value="SDRFAMILY"/>
</dbReference>
<dbReference type="InterPro" id="IPR002347">
    <property type="entry name" value="SDR_fam"/>
</dbReference>
<dbReference type="PROSITE" id="PS00061">
    <property type="entry name" value="ADH_SHORT"/>
    <property type="match status" value="1"/>
</dbReference>
<dbReference type="InterPro" id="IPR020904">
    <property type="entry name" value="Sc_DH/Rdtase_CS"/>
</dbReference>
<name>A0ABY8HWV2_9BURK</name>